<accession>J0WVF3</accession>
<evidence type="ECO:0000313" key="3">
    <source>
        <dbReference type="Proteomes" id="UP000006514"/>
    </source>
</evidence>
<evidence type="ECO:0000256" key="1">
    <source>
        <dbReference type="SAM" id="MobiDB-lite"/>
    </source>
</evidence>
<gene>
    <name evidence="2" type="ORF">AURDEDRAFT_172851</name>
</gene>
<feature type="region of interest" description="Disordered" evidence="1">
    <location>
        <begin position="206"/>
        <end position="230"/>
    </location>
</feature>
<evidence type="ECO:0000313" key="2">
    <source>
        <dbReference type="EMBL" id="EJD38089.1"/>
    </source>
</evidence>
<feature type="compositionally biased region" description="Basic and acidic residues" evidence="1">
    <location>
        <begin position="209"/>
        <end position="230"/>
    </location>
</feature>
<dbReference type="EMBL" id="JH687830">
    <property type="protein sequence ID" value="EJD38089.1"/>
    <property type="molecule type" value="Genomic_DNA"/>
</dbReference>
<dbReference type="AlphaFoldDB" id="J0WVF3"/>
<reference evidence="3" key="1">
    <citation type="journal article" date="2012" name="Science">
        <title>The Paleozoic origin of enzymatic lignin decomposition reconstructed from 31 fungal genomes.</title>
        <authorList>
            <person name="Floudas D."/>
            <person name="Binder M."/>
            <person name="Riley R."/>
            <person name="Barry K."/>
            <person name="Blanchette R.A."/>
            <person name="Henrissat B."/>
            <person name="Martinez A.T."/>
            <person name="Otillar R."/>
            <person name="Spatafora J.W."/>
            <person name="Yadav J.S."/>
            <person name="Aerts A."/>
            <person name="Benoit I."/>
            <person name="Boyd A."/>
            <person name="Carlson A."/>
            <person name="Copeland A."/>
            <person name="Coutinho P.M."/>
            <person name="de Vries R.P."/>
            <person name="Ferreira P."/>
            <person name="Findley K."/>
            <person name="Foster B."/>
            <person name="Gaskell J."/>
            <person name="Glotzer D."/>
            <person name="Gorecki P."/>
            <person name="Heitman J."/>
            <person name="Hesse C."/>
            <person name="Hori C."/>
            <person name="Igarashi K."/>
            <person name="Jurgens J.A."/>
            <person name="Kallen N."/>
            <person name="Kersten P."/>
            <person name="Kohler A."/>
            <person name="Kuees U."/>
            <person name="Kumar T.K.A."/>
            <person name="Kuo A."/>
            <person name="LaButti K."/>
            <person name="Larrondo L.F."/>
            <person name="Lindquist E."/>
            <person name="Ling A."/>
            <person name="Lombard V."/>
            <person name="Lucas S."/>
            <person name="Lundell T."/>
            <person name="Martin R."/>
            <person name="McLaughlin D.J."/>
            <person name="Morgenstern I."/>
            <person name="Morin E."/>
            <person name="Murat C."/>
            <person name="Nagy L.G."/>
            <person name="Nolan M."/>
            <person name="Ohm R.A."/>
            <person name="Patyshakuliyeva A."/>
            <person name="Rokas A."/>
            <person name="Ruiz-Duenas F.J."/>
            <person name="Sabat G."/>
            <person name="Salamov A."/>
            <person name="Samejima M."/>
            <person name="Schmutz J."/>
            <person name="Slot J.C."/>
            <person name="St John F."/>
            <person name="Stenlid J."/>
            <person name="Sun H."/>
            <person name="Sun S."/>
            <person name="Syed K."/>
            <person name="Tsang A."/>
            <person name="Wiebenga A."/>
            <person name="Young D."/>
            <person name="Pisabarro A."/>
            <person name="Eastwood D.C."/>
            <person name="Martin F."/>
            <person name="Cullen D."/>
            <person name="Grigoriev I.V."/>
            <person name="Hibbett D.S."/>
        </authorList>
    </citation>
    <scope>NUCLEOTIDE SEQUENCE [LARGE SCALE GENOMIC DNA]</scope>
    <source>
        <strain evidence="3">TFB10046</strain>
    </source>
</reference>
<sequence length="230" mass="24804">MLELMLEADAKVLVKVRVCRAPDRVRLAPLISPAHSVHKLVPAARAAANVTVLLHAPASAPVPASVSLNFNATPSPHPPPPPPPLAVESTDAHLRVLEGGMAQLHRQHARPAALSVHAAPIDPAREARVQALEAARSAARTHVDPVHSAHVGLLEAECLLLRRRELELETKVAHGASVVRRHWSNRTPRLTGLSYAAFQGAQRAGARVSHRETLDPQEQRVARRARARDG</sequence>
<name>J0WVF3_AURST</name>
<organism evidence="2 3">
    <name type="scientific">Auricularia subglabra (strain TFB-10046 / SS5)</name>
    <name type="common">White-rot fungus</name>
    <name type="synonym">Auricularia delicata (strain TFB10046)</name>
    <dbReference type="NCBI Taxonomy" id="717982"/>
    <lineage>
        <taxon>Eukaryota</taxon>
        <taxon>Fungi</taxon>
        <taxon>Dikarya</taxon>
        <taxon>Basidiomycota</taxon>
        <taxon>Agaricomycotina</taxon>
        <taxon>Agaricomycetes</taxon>
        <taxon>Auriculariales</taxon>
        <taxon>Auriculariaceae</taxon>
        <taxon>Auricularia</taxon>
    </lineage>
</organism>
<dbReference type="KEGG" id="adl:AURDEDRAFT_172851"/>
<proteinExistence type="predicted"/>
<protein>
    <submittedName>
        <fullName evidence="2">Uncharacterized protein</fullName>
    </submittedName>
</protein>
<dbReference type="Proteomes" id="UP000006514">
    <property type="component" value="Unassembled WGS sequence"/>
</dbReference>
<keyword evidence="3" id="KW-1185">Reference proteome</keyword>
<dbReference type="InParanoid" id="J0WVF3"/>